<evidence type="ECO:0000313" key="11">
    <source>
        <dbReference type="Proteomes" id="UP000053201"/>
    </source>
</evidence>
<dbReference type="InParanoid" id="A0A0L0HKB4"/>
<dbReference type="Gene3D" id="3.40.50.300">
    <property type="entry name" value="P-loop containing nucleotide triphosphate hydrolases"/>
    <property type="match status" value="2"/>
</dbReference>
<dbReference type="eggNOG" id="ENOG502S3AT">
    <property type="taxonomic scope" value="Eukaryota"/>
</dbReference>
<gene>
    <name evidence="10" type="ORF">SPPG_03691</name>
</gene>
<dbReference type="AlphaFoldDB" id="A0A0L0HKB4"/>
<keyword evidence="3" id="KW-0808">Transferase</keyword>
<feature type="domain" description="Cytidylate kinase" evidence="9">
    <location>
        <begin position="38"/>
        <end position="165"/>
    </location>
</feature>
<dbReference type="GO" id="GO:0006139">
    <property type="term" value="P:nucleobase-containing compound metabolic process"/>
    <property type="evidence" value="ECO:0007669"/>
    <property type="project" value="InterPro"/>
</dbReference>
<dbReference type="InterPro" id="IPR027417">
    <property type="entry name" value="P-loop_NTPase"/>
</dbReference>
<sequence>MLQPRLSVLGFRSPLFNANLFPVARVQYYSTSIKSFQVAIDGPAASGKSTTARAVASRLGFTYIDSGAMYRGLTLKAMAWNLDPTKDAQTITNMASQTNFAFRTPQLPVDQLDNARTAITHVYLDGVDVTDEIRLPMITRAVAPIAALPSVREVLCSKQRAIAEGKEGQPPPEEASADSEYAMFLQEKIELEKALFTATSEGDFAQVQSLKDQIKELGDLCAELAPKDVSPESQVPSGVVMDGRDIGTNVLKQAHLKIFFEADPLVRAKRRLEELQRKQSKGDLPDLETVLKEIEARDLSDRTREVGPLLKADDAVVVDSSNMSLEDQIQTTEDLVRRKMKETGFA</sequence>
<dbReference type="GeneID" id="27687190"/>
<evidence type="ECO:0000313" key="10">
    <source>
        <dbReference type="EMBL" id="KND01901.1"/>
    </source>
</evidence>
<feature type="domain" description="Cytidylate kinase" evidence="9">
    <location>
        <begin position="237"/>
        <end position="332"/>
    </location>
</feature>
<dbReference type="GO" id="GO:0005524">
    <property type="term" value="F:ATP binding"/>
    <property type="evidence" value="ECO:0007669"/>
    <property type="project" value="UniProtKB-KW"/>
</dbReference>
<dbReference type="RefSeq" id="XP_016609940.1">
    <property type="nucleotide sequence ID" value="XM_016751947.1"/>
</dbReference>
<evidence type="ECO:0000256" key="1">
    <source>
        <dbReference type="ARBA" id="ARBA00009427"/>
    </source>
</evidence>
<comment type="catalytic activity">
    <reaction evidence="7">
        <text>dCMP + ATP = dCDP + ADP</text>
        <dbReference type="Rhea" id="RHEA:25094"/>
        <dbReference type="ChEBI" id="CHEBI:30616"/>
        <dbReference type="ChEBI" id="CHEBI:57566"/>
        <dbReference type="ChEBI" id="CHEBI:58593"/>
        <dbReference type="ChEBI" id="CHEBI:456216"/>
        <dbReference type="EC" id="2.7.4.25"/>
    </reaction>
</comment>
<accession>A0A0L0HKB4</accession>
<dbReference type="VEuPathDB" id="FungiDB:SPPG_03691"/>
<proteinExistence type="inferred from homology"/>
<dbReference type="InterPro" id="IPR011994">
    <property type="entry name" value="Cytidylate_kinase_dom"/>
</dbReference>
<organism evidence="10 11">
    <name type="scientific">Spizellomyces punctatus (strain DAOM BR117)</name>
    <dbReference type="NCBI Taxonomy" id="645134"/>
    <lineage>
        <taxon>Eukaryota</taxon>
        <taxon>Fungi</taxon>
        <taxon>Fungi incertae sedis</taxon>
        <taxon>Chytridiomycota</taxon>
        <taxon>Chytridiomycota incertae sedis</taxon>
        <taxon>Chytridiomycetes</taxon>
        <taxon>Spizellomycetales</taxon>
        <taxon>Spizellomycetaceae</taxon>
        <taxon>Spizellomyces</taxon>
    </lineage>
</organism>
<keyword evidence="6" id="KW-0067">ATP-binding</keyword>
<dbReference type="EMBL" id="KQ257454">
    <property type="protein sequence ID" value="KND01901.1"/>
    <property type="molecule type" value="Genomic_DNA"/>
</dbReference>
<keyword evidence="5 10" id="KW-0418">Kinase</keyword>
<evidence type="ECO:0000256" key="4">
    <source>
        <dbReference type="ARBA" id="ARBA00022741"/>
    </source>
</evidence>
<dbReference type="Pfam" id="PF02224">
    <property type="entry name" value="Cytidylate_kin"/>
    <property type="match status" value="2"/>
</dbReference>
<reference evidence="10 11" key="1">
    <citation type="submission" date="2009-08" db="EMBL/GenBank/DDBJ databases">
        <title>The Genome Sequence of Spizellomyces punctatus strain DAOM BR117.</title>
        <authorList>
            <consortium name="The Broad Institute Genome Sequencing Platform"/>
            <person name="Russ C."/>
            <person name="Cuomo C."/>
            <person name="Shea T."/>
            <person name="Young S.K."/>
            <person name="Zeng Q."/>
            <person name="Koehrsen M."/>
            <person name="Haas B."/>
            <person name="Borodovsky M."/>
            <person name="Guigo R."/>
            <person name="Alvarado L."/>
            <person name="Berlin A."/>
            <person name="Bochicchio J."/>
            <person name="Borenstein D."/>
            <person name="Chapman S."/>
            <person name="Chen Z."/>
            <person name="Engels R."/>
            <person name="Freedman E."/>
            <person name="Gellesch M."/>
            <person name="Goldberg J."/>
            <person name="Griggs A."/>
            <person name="Gujja S."/>
            <person name="Heiman D."/>
            <person name="Hepburn T."/>
            <person name="Howarth C."/>
            <person name="Jen D."/>
            <person name="Larson L."/>
            <person name="Lewis B."/>
            <person name="Mehta T."/>
            <person name="Park D."/>
            <person name="Pearson M."/>
            <person name="Roberts A."/>
            <person name="Saif S."/>
            <person name="Shenoy N."/>
            <person name="Sisk P."/>
            <person name="Stolte C."/>
            <person name="Sykes S."/>
            <person name="Thomson T."/>
            <person name="Walk T."/>
            <person name="White J."/>
            <person name="Yandava C."/>
            <person name="Burger G."/>
            <person name="Gray M.W."/>
            <person name="Holland P.W.H."/>
            <person name="King N."/>
            <person name="Lang F.B.F."/>
            <person name="Roger A.J."/>
            <person name="Ruiz-Trillo I."/>
            <person name="Lander E."/>
            <person name="Nusbaum C."/>
        </authorList>
    </citation>
    <scope>NUCLEOTIDE SEQUENCE [LARGE SCALE GENOMIC DNA]</scope>
    <source>
        <strain evidence="10 11">DAOM BR117</strain>
    </source>
</reference>
<evidence type="ECO:0000256" key="5">
    <source>
        <dbReference type="ARBA" id="ARBA00022777"/>
    </source>
</evidence>
<dbReference type="OMA" id="RAITWWM"/>
<evidence type="ECO:0000256" key="8">
    <source>
        <dbReference type="ARBA" id="ARBA00048478"/>
    </source>
</evidence>
<dbReference type="Proteomes" id="UP000053201">
    <property type="component" value="Unassembled WGS sequence"/>
</dbReference>
<keyword evidence="11" id="KW-1185">Reference proteome</keyword>
<dbReference type="OrthoDB" id="10263145at2759"/>
<dbReference type="GO" id="GO:0036431">
    <property type="term" value="F:dCMP kinase activity"/>
    <property type="evidence" value="ECO:0007669"/>
    <property type="project" value="InterPro"/>
</dbReference>
<keyword evidence="4" id="KW-0547">Nucleotide-binding</keyword>
<name>A0A0L0HKB4_SPIPD</name>
<dbReference type="SUPFAM" id="SSF52540">
    <property type="entry name" value="P-loop containing nucleoside triphosphate hydrolases"/>
    <property type="match status" value="1"/>
</dbReference>
<evidence type="ECO:0000256" key="7">
    <source>
        <dbReference type="ARBA" id="ARBA00047615"/>
    </source>
</evidence>
<evidence type="ECO:0000256" key="3">
    <source>
        <dbReference type="ARBA" id="ARBA00022679"/>
    </source>
</evidence>
<dbReference type="STRING" id="645134.A0A0L0HKB4"/>
<evidence type="ECO:0000259" key="9">
    <source>
        <dbReference type="Pfam" id="PF02224"/>
    </source>
</evidence>
<comment type="similarity">
    <text evidence="1">Belongs to the cytidylate kinase family. Type 1 subfamily.</text>
</comment>
<evidence type="ECO:0000256" key="2">
    <source>
        <dbReference type="ARBA" id="ARBA00012906"/>
    </source>
</evidence>
<dbReference type="CDD" id="cd02020">
    <property type="entry name" value="CMPK"/>
    <property type="match status" value="1"/>
</dbReference>
<dbReference type="EC" id="2.7.4.25" evidence="2"/>
<dbReference type="HAMAP" id="MF_00238">
    <property type="entry name" value="Cytidyl_kinase_type1"/>
    <property type="match status" value="1"/>
</dbReference>
<dbReference type="InterPro" id="IPR003136">
    <property type="entry name" value="Cytidylate_kin"/>
</dbReference>
<protein>
    <recommendedName>
        <fullName evidence="2">(d)CMP kinase</fullName>
        <ecNumber evidence="2">2.7.4.25</ecNumber>
    </recommendedName>
</protein>
<evidence type="ECO:0000256" key="6">
    <source>
        <dbReference type="ARBA" id="ARBA00022840"/>
    </source>
</evidence>
<comment type="catalytic activity">
    <reaction evidence="8">
        <text>CMP + ATP = CDP + ADP</text>
        <dbReference type="Rhea" id="RHEA:11600"/>
        <dbReference type="ChEBI" id="CHEBI:30616"/>
        <dbReference type="ChEBI" id="CHEBI:58069"/>
        <dbReference type="ChEBI" id="CHEBI:60377"/>
        <dbReference type="ChEBI" id="CHEBI:456216"/>
        <dbReference type="EC" id="2.7.4.25"/>
    </reaction>
</comment>